<evidence type="ECO:0000313" key="11">
    <source>
        <dbReference type="Proteomes" id="UP000286134"/>
    </source>
</evidence>
<gene>
    <name evidence="10" type="ORF">OnM2_045064</name>
</gene>
<reference evidence="10 11" key="1">
    <citation type="journal article" date="2018" name="BMC Genomics">
        <title>Comparative genome analyses reveal sequence features reflecting distinct modes of host-adaptation between dicot and monocot powdery mildew.</title>
        <authorList>
            <person name="Wu Y."/>
            <person name="Ma X."/>
            <person name="Pan Z."/>
            <person name="Kale S.D."/>
            <person name="Song Y."/>
            <person name="King H."/>
            <person name="Zhang Q."/>
            <person name="Presley C."/>
            <person name="Deng X."/>
            <person name="Wei C.I."/>
            <person name="Xiao S."/>
        </authorList>
    </citation>
    <scope>NUCLEOTIDE SEQUENCE [LARGE SCALE GENOMIC DNA]</scope>
    <source>
        <strain evidence="10">UMSG2</strain>
    </source>
</reference>
<dbReference type="PANTHER" id="PTHR28259:SF1">
    <property type="entry name" value="FLUORIDE EXPORT PROTEIN 1-RELATED"/>
    <property type="match status" value="1"/>
</dbReference>
<evidence type="ECO:0000256" key="4">
    <source>
        <dbReference type="ARBA" id="ARBA00022692"/>
    </source>
</evidence>
<feature type="transmembrane region" description="Helical" evidence="9">
    <location>
        <begin position="30"/>
        <end position="50"/>
    </location>
</feature>
<feature type="transmembrane region" description="Helical" evidence="9">
    <location>
        <begin position="229"/>
        <end position="256"/>
    </location>
</feature>
<dbReference type="OrthoDB" id="409792at2759"/>
<dbReference type="EMBL" id="MCFK01004531">
    <property type="protein sequence ID" value="RKF61066.1"/>
    <property type="molecule type" value="Genomic_DNA"/>
</dbReference>
<dbReference type="PANTHER" id="PTHR28259">
    <property type="entry name" value="FLUORIDE EXPORT PROTEIN 1-RELATED"/>
    <property type="match status" value="1"/>
</dbReference>
<evidence type="ECO:0000313" key="10">
    <source>
        <dbReference type="EMBL" id="RKF61066.1"/>
    </source>
</evidence>
<keyword evidence="6 9" id="KW-0472">Membrane</keyword>
<evidence type="ECO:0000256" key="9">
    <source>
        <dbReference type="SAM" id="Phobius"/>
    </source>
</evidence>
<keyword evidence="5 9" id="KW-1133">Transmembrane helix</keyword>
<protein>
    <submittedName>
        <fullName evidence="10">Fluoride export protein 1</fullName>
    </submittedName>
</protein>
<dbReference type="AlphaFoldDB" id="A0A420HUH5"/>
<keyword evidence="11" id="KW-1185">Reference proteome</keyword>
<dbReference type="GO" id="GO:0005886">
    <property type="term" value="C:plasma membrane"/>
    <property type="evidence" value="ECO:0007669"/>
    <property type="project" value="UniProtKB-SubCell"/>
</dbReference>
<keyword evidence="3" id="KW-1003">Cell membrane</keyword>
<comment type="catalytic activity">
    <reaction evidence="8">
        <text>fluoride(in) = fluoride(out)</text>
        <dbReference type="Rhea" id="RHEA:76159"/>
        <dbReference type="ChEBI" id="CHEBI:17051"/>
    </reaction>
    <physiologicalReaction direction="left-to-right" evidence="8">
        <dbReference type="Rhea" id="RHEA:76160"/>
    </physiologicalReaction>
</comment>
<dbReference type="Proteomes" id="UP000286134">
    <property type="component" value="Unassembled WGS sequence"/>
</dbReference>
<organism evidence="10 11">
    <name type="scientific">Erysiphe neolycopersici</name>
    <dbReference type="NCBI Taxonomy" id="212602"/>
    <lineage>
        <taxon>Eukaryota</taxon>
        <taxon>Fungi</taxon>
        <taxon>Dikarya</taxon>
        <taxon>Ascomycota</taxon>
        <taxon>Pezizomycotina</taxon>
        <taxon>Leotiomycetes</taxon>
        <taxon>Erysiphales</taxon>
        <taxon>Erysiphaceae</taxon>
        <taxon>Erysiphe</taxon>
    </lineage>
</organism>
<evidence type="ECO:0000256" key="5">
    <source>
        <dbReference type="ARBA" id="ARBA00022989"/>
    </source>
</evidence>
<comment type="similarity">
    <text evidence="7">Belongs to the fluoride channel Fluc/FEX (TC 1.A.43) family.</text>
</comment>
<keyword evidence="4 9" id="KW-0812">Transmembrane</keyword>
<evidence type="ECO:0000256" key="6">
    <source>
        <dbReference type="ARBA" id="ARBA00023136"/>
    </source>
</evidence>
<dbReference type="GO" id="GO:1903425">
    <property type="term" value="F:fluoride transmembrane transporter activity"/>
    <property type="evidence" value="ECO:0007669"/>
    <property type="project" value="TreeGrafter"/>
</dbReference>
<evidence type="ECO:0000256" key="7">
    <source>
        <dbReference type="ARBA" id="ARBA00035120"/>
    </source>
</evidence>
<feature type="transmembrane region" description="Helical" evidence="9">
    <location>
        <begin position="360"/>
        <end position="378"/>
    </location>
</feature>
<accession>A0A420HUH5</accession>
<feature type="transmembrane region" description="Helical" evidence="9">
    <location>
        <begin position="187"/>
        <end position="208"/>
    </location>
</feature>
<dbReference type="InterPro" id="IPR003691">
    <property type="entry name" value="FluC"/>
</dbReference>
<comment type="function">
    <text evidence="1">Fluoride channel required for the rapid expulsion of cytoplasmic fluoride.</text>
</comment>
<evidence type="ECO:0000256" key="8">
    <source>
        <dbReference type="ARBA" id="ARBA00035585"/>
    </source>
</evidence>
<dbReference type="Pfam" id="PF02537">
    <property type="entry name" value="CRCB"/>
    <property type="match status" value="2"/>
</dbReference>
<sequence length="395" mass="43892">MSQNNVGTVSQIATIHSEEIDEISRPLTHLYTIAFLINFAILGTLARLGIQLLTSYYNAPIIFSSIWFNLIGCFIMGFLVEDCVIFNYGRWTSHYHQKIVELQHIGSANSEMMHSSMETAKKSYQTKKRSSPLYLGLTTGFCGSFTSFSSFIRDTFLAIVNLLPKNYNYIGDDSLNLPSTNNAGDSLMAVTAVIILTMSTCASAWLFGVHLAHILNQSKPRFSIRFSHWLVCATTIFLALCSWVTITFCTIFLHFWHSKSALNPPGSLLFSLAFAPLGCLCRFYTSQLLNNIFDTFPLGTFASNMFGTIVLGISYDLQRIPVGGAVACQVLRGIQDGFCGCLTTVSSWIAELFSLKVKHAYFYCMLSILACLCTLIVINGGMFWTRGFAEPLCSQ</sequence>
<evidence type="ECO:0000256" key="1">
    <source>
        <dbReference type="ARBA" id="ARBA00002598"/>
    </source>
</evidence>
<feature type="transmembrane region" description="Helical" evidence="9">
    <location>
        <begin position="56"/>
        <end position="80"/>
    </location>
</feature>
<evidence type="ECO:0000256" key="2">
    <source>
        <dbReference type="ARBA" id="ARBA00004651"/>
    </source>
</evidence>
<dbReference type="STRING" id="212602.A0A420HUH5"/>
<proteinExistence type="inferred from homology"/>
<evidence type="ECO:0000256" key="3">
    <source>
        <dbReference type="ARBA" id="ARBA00022475"/>
    </source>
</evidence>
<name>A0A420HUH5_9PEZI</name>
<feature type="transmembrane region" description="Helical" evidence="9">
    <location>
        <begin position="268"/>
        <end position="284"/>
    </location>
</feature>
<feature type="transmembrane region" description="Helical" evidence="9">
    <location>
        <begin position="132"/>
        <end position="152"/>
    </location>
</feature>
<feature type="transmembrane region" description="Helical" evidence="9">
    <location>
        <begin position="296"/>
        <end position="315"/>
    </location>
</feature>
<comment type="caution">
    <text evidence="10">The sequence shown here is derived from an EMBL/GenBank/DDBJ whole genome shotgun (WGS) entry which is preliminary data.</text>
</comment>
<comment type="subcellular location">
    <subcellularLocation>
        <location evidence="2">Cell membrane</location>
        <topology evidence="2">Multi-pass membrane protein</topology>
    </subcellularLocation>
</comment>